<dbReference type="GeneID" id="55640773"/>
<sequence length="107" mass="11268">MKLTTLALISSGISVLQIVIGALIGLGYDLLILHGVVGAVLLVLSIIFAMSTKGVERRMSLGNAFLVIANGIIGAHLNSFLLIVHLIFALGVLSNFSVMYGMERGKS</sequence>
<feature type="transmembrane region" description="Helical" evidence="1">
    <location>
        <begin position="61"/>
        <end position="77"/>
    </location>
</feature>
<protein>
    <submittedName>
        <fullName evidence="2">Uncharacterized protein</fullName>
    </submittedName>
</protein>
<gene>
    <name evidence="2" type="ORF">GWK48_02455</name>
</gene>
<keyword evidence="1" id="KW-0472">Membrane</keyword>
<dbReference type="KEGG" id="mten:GWK48_02455"/>
<dbReference type="EMBL" id="CP049074">
    <property type="protein sequence ID" value="QKQ99404.1"/>
    <property type="molecule type" value="Genomic_DNA"/>
</dbReference>
<dbReference type="Proteomes" id="UP000509301">
    <property type="component" value="Chromosome"/>
</dbReference>
<dbReference type="RefSeq" id="WP_174629270.1">
    <property type="nucleotide sequence ID" value="NZ_CP049074.1"/>
</dbReference>
<evidence type="ECO:0000313" key="3">
    <source>
        <dbReference type="Proteomes" id="UP000509301"/>
    </source>
</evidence>
<dbReference type="OrthoDB" id="40639at2157"/>
<proteinExistence type="predicted"/>
<evidence type="ECO:0000256" key="1">
    <source>
        <dbReference type="SAM" id="Phobius"/>
    </source>
</evidence>
<keyword evidence="1" id="KW-1133">Transmembrane helix</keyword>
<evidence type="ECO:0000313" key="2">
    <source>
        <dbReference type="EMBL" id="QKQ99404.1"/>
    </source>
</evidence>
<organism evidence="2 3">
    <name type="scientific">Metallosphaera tengchongensis</name>
    <dbReference type="NCBI Taxonomy" id="1532350"/>
    <lineage>
        <taxon>Archaea</taxon>
        <taxon>Thermoproteota</taxon>
        <taxon>Thermoprotei</taxon>
        <taxon>Sulfolobales</taxon>
        <taxon>Sulfolobaceae</taxon>
        <taxon>Metallosphaera</taxon>
    </lineage>
</organism>
<keyword evidence="1" id="KW-0812">Transmembrane</keyword>
<feature type="transmembrane region" description="Helical" evidence="1">
    <location>
        <begin position="31"/>
        <end position="49"/>
    </location>
</feature>
<dbReference type="AlphaFoldDB" id="A0A6N0NT95"/>
<name>A0A6N0NT95_9CREN</name>
<reference evidence="2 3" key="1">
    <citation type="submission" date="2020-02" db="EMBL/GenBank/DDBJ databases">
        <title>Comparative genome analysis reveals the metabolism and evolution of the thermophilic archaeal genus Metallosphaera.</title>
        <authorList>
            <person name="Jiang C."/>
        </authorList>
    </citation>
    <scope>NUCLEOTIDE SEQUENCE [LARGE SCALE GENOMIC DNA]</scope>
    <source>
        <strain evidence="2 3">Ric-A</strain>
    </source>
</reference>
<accession>A0A6N0NT95</accession>
<keyword evidence="3" id="KW-1185">Reference proteome</keyword>